<accession>A0A823IUF4</accession>
<feature type="domain" description="SpaA-like prealbumin fold" evidence="7">
    <location>
        <begin position="1283"/>
        <end position="1368"/>
    </location>
</feature>
<feature type="domain" description="Collagen binding" evidence="5">
    <location>
        <begin position="429"/>
        <end position="537"/>
    </location>
</feature>
<dbReference type="Pfam" id="PF17802">
    <property type="entry name" value="SpaA"/>
    <property type="match status" value="9"/>
</dbReference>
<dbReference type="InterPro" id="IPR008456">
    <property type="entry name" value="Collagen-bd_dom"/>
</dbReference>
<dbReference type="GO" id="GO:0005518">
    <property type="term" value="F:collagen binding"/>
    <property type="evidence" value="ECO:0007669"/>
    <property type="project" value="InterPro"/>
</dbReference>
<dbReference type="PANTHER" id="PTHR36108:SF13">
    <property type="entry name" value="COLOSSIN-B-RELATED"/>
    <property type="match status" value="1"/>
</dbReference>
<name>A0A823IUF4_LISMN</name>
<keyword evidence="2" id="KW-0964">Secreted</keyword>
<feature type="domain" description="SpaA-like prealbumin fold" evidence="7">
    <location>
        <begin position="1561"/>
        <end position="1648"/>
    </location>
</feature>
<dbReference type="PANTHER" id="PTHR36108">
    <property type="entry name" value="COLOSSIN-B-RELATED"/>
    <property type="match status" value="1"/>
</dbReference>
<dbReference type="RefSeq" id="WP_070033728.1">
    <property type="nucleotide sequence ID" value="NZ_CP090057.1"/>
</dbReference>
<dbReference type="Gene3D" id="3.10.20.320">
    <property type="entry name" value="Putative peptidoglycan bound protein (lpxtg motif)"/>
    <property type="match status" value="1"/>
</dbReference>
<dbReference type="InterPro" id="IPR013783">
    <property type="entry name" value="Ig-like_fold"/>
</dbReference>
<comment type="caution">
    <text evidence="8">The sequence shown here is derived from an EMBL/GenBank/DDBJ whole genome shotgun (WGS) entry which is preliminary data.</text>
</comment>
<dbReference type="EMBL" id="AABEKN010000002">
    <property type="protein sequence ID" value="EAG9353423.1"/>
    <property type="molecule type" value="Genomic_DNA"/>
</dbReference>
<sequence>MKKFKMWKKLLIMMVIGLVVFQNISTVFAAVIDVKESKPSLKIVKIDKDTKENISGSIFEIENVQTGEIKELSIKNNGIVVEDSMEEGEYRVKEKKAPEGYAIDENTYNIALKDKEELITSISTKNKSIRKTNLKATISDNIFTKVELQDGNGTKINQGDRVKNGGGVILNMNFSFTGKNYKAGDTFKTILPDDFNFGSTDLNGDFLPSTEAEWSFDAATRELTIKILKDGVQEGSYDVSITTVFRSFSETEQTSQKAIFATAGGDTIYEYEVIPLVDYASTVDLKLHPSKINPEKAFVTAKLNLTKETNSVGELRLADFTYDGDTKIDKSTVKVYASDVSARGAFIGSKQLLEEGKDYTVEHTDSELIIKLTNGLDGKGYEVTYTRVINTTKESLVSLVSRAQTVGDSKILSVGLATVEARIVKFKHLEKKAIYNAKTQTIDWAINVNYDQAELTPNTVLTDVLTDNGINYVDNSLKIREVTFSPTTGQAIVGDIDASSNWTTPSVATNGSFETTYKNTDKKAYQITYATKVTDFSPRDIINEVTDEKGVKATEKLSFEPSLVKKESGTVDYFNNLMSWTITANTERIKMSDMIIIDEFSTGVKSLDNLDVYAYTTETDKVKLVKDVDYTITDTATPAGFKIQLIGNYATTDKEIEVKLVTKIDLSNGAQTLDNKAYISYYDGYITHYSDTKKASLEVDSKISQNGAKYGTWNYETGTIDWIVSLNAMNLDFENLIFDDEMVEGTSYVEGSLEFRRVGGPNELVNLNVPLASTGNLVKEGDKNYPTKIETTDKKIHLEFGDIGKSQVFVKYKTTPDNKWYFSESVKNVAIVSDDGKNQKEYEAEAFIFESYSPISKTGQIDMSYNNKINWKLKLTDITDKRIVTNPTITDIVDGGITGAKIVKNSFKVIDTKTGELIDSKYYDITFTDNGFTVQFKNYTATSPIEVTYDTISLISGPVKNTVSVDAKDYGNLSVQSRTATNTVSPNFTMGSGSGIDTMGSIEITKVDKADPTKKLEGAKFQLYTLDGKKSGQEATTNSEGKIVFDSIQAGKYKLVETEAPTGYTISEELKNGKEVTVTSDGLTSEYTVENPQKTGSVILTKVDNFTKAALAGAEFELQKNDGTKIKEGLETNATGELTVGDLEPGNYQFIETKAPTGYQLDEAPLEFTIEFNQPEPATVTKENTAKTGTVELNKKASGTSKQLQGAEFKLEDDAGKVLKEKLATDASGKLEIKDLAPGDYRLIETKAPTGYQLDATPTPFTIIFNQAEKVSVTKENTAKTGGVILTKKDDKTNATLSGATFELQTTAGAKLQENLVTNAEGQVEITNLAPGNYQFVETSAPTGYELDTTPVPFTITFNQAENVNVTKTNKAKSGSVVLTKQDNVTKAGLAGAEFELQDSTGAKLRENLITNTTGKLELTNLAPGDYQLAEIAAPTGYVLDATPVTFTVEFNQTELLNLTKENTAKTGSVILTKQDSLTKQTLADAEFELQNEAGTKLQENLVTNADGEIEIVNLAPGNYQLVETKAPTGYQLDKAPVRFTIVFNQTEKLAISKENIAKTGSVILTKVDGSSKEKLAGAEFELRNATGTKVGGNFVTDADGKLVIVDLAPGEYSLVETKAPTGYQLDNTPILFAIEFNQVKPITVTKENRAKTGDVILTKVDAKTNKGLAGAKFELQTKQGQILKTGLTTGINGELKVTNLEPGEYCFVETEAPMNYELDRTKIEFTIVFNQISPVPVTKTNKLKVGLVKVAHTDTEGNHLVNPENYTGDIGEKYETESKEFAGYQLVGNPINKVGTFAEGTQKVTFIYEKIKDPIMVNQAKPINATSPIAAIEKPATVMKKAKRLPSTGDKAPFKNVVSGLFISAIGIFVLRRVNK</sequence>
<dbReference type="InterPro" id="IPR008966">
    <property type="entry name" value="Adhesion_dom_sf"/>
</dbReference>
<feature type="domain" description="SpaA-like prealbumin fold" evidence="7">
    <location>
        <begin position="1654"/>
        <end position="1732"/>
    </location>
</feature>
<evidence type="ECO:0000259" key="6">
    <source>
        <dbReference type="Pfam" id="PF06458"/>
    </source>
</evidence>
<dbReference type="InterPro" id="IPR009459">
    <property type="entry name" value="MucBP_dom"/>
</dbReference>
<organism evidence="8 9">
    <name type="scientific">Listeria monocytogenes</name>
    <dbReference type="NCBI Taxonomy" id="1639"/>
    <lineage>
        <taxon>Bacteria</taxon>
        <taxon>Bacillati</taxon>
        <taxon>Bacillota</taxon>
        <taxon>Bacilli</taxon>
        <taxon>Bacillales</taxon>
        <taxon>Listeriaceae</taxon>
        <taxon>Listeria</taxon>
    </lineage>
</organism>
<dbReference type="Gene3D" id="2.60.40.740">
    <property type="match status" value="4"/>
</dbReference>
<comment type="similarity">
    <text evidence="1">Belongs to the serine-aspartate repeat-containing protein (SDr) family.</text>
</comment>
<feature type="domain" description="SpaA-like prealbumin fold" evidence="7">
    <location>
        <begin position="1468"/>
        <end position="1554"/>
    </location>
</feature>
<keyword evidence="3" id="KW-0732">Signal</keyword>
<proteinExistence type="inferred from homology"/>
<dbReference type="Proteomes" id="UP000524387">
    <property type="component" value="Unassembled WGS sequence"/>
</dbReference>
<evidence type="ECO:0000256" key="4">
    <source>
        <dbReference type="ARBA" id="ARBA00022737"/>
    </source>
</evidence>
<evidence type="ECO:0000256" key="1">
    <source>
        <dbReference type="ARBA" id="ARBA00007257"/>
    </source>
</evidence>
<gene>
    <name evidence="8" type="ORF">CW895_06250</name>
</gene>
<dbReference type="SUPFAM" id="SSF49401">
    <property type="entry name" value="Bacterial adhesins"/>
    <property type="match status" value="6"/>
</dbReference>
<protein>
    <submittedName>
        <fullName evidence="8">Cell wall anchor protein</fullName>
    </submittedName>
</protein>
<evidence type="ECO:0000256" key="3">
    <source>
        <dbReference type="ARBA" id="ARBA00022729"/>
    </source>
</evidence>
<feature type="domain" description="MucBP" evidence="6">
    <location>
        <begin position="1749"/>
        <end position="1810"/>
    </location>
</feature>
<feature type="domain" description="SpaA-like prealbumin fold" evidence="7">
    <location>
        <begin position="40"/>
        <end position="126"/>
    </location>
</feature>
<evidence type="ECO:0000313" key="9">
    <source>
        <dbReference type="Proteomes" id="UP000524387"/>
    </source>
</evidence>
<dbReference type="Pfam" id="PF05737">
    <property type="entry name" value="Collagen_bind"/>
    <property type="match status" value="2"/>
</dbReference>
<evidence type="ECO:0000256" key="2">
    <source>
        <dbReference type="ARBA" id="ARBA00022525"/>
    </source>
</evidence>
<dbReference type="Pfam" id="PF06458">
    <property type="entry name" value="MucBP"/>
    <property type="match status" value="1"/>
</dbReference>
<dbReference type="Gene3D" id="2.60.40.10">
    <property type="entry name" value="Immunoglobulins"/>
    <property type="match status" value="9"/>
</dbReference>
<feature type="domain" description="Collagen binding" evidence="5">
    <location>
        <begin position="705"/>
        <end position="835"/>
    </location>
</feature>
<reference evidence="8 9" key="1">
    <citation type="submission" date="2019-04" db="EMBL/GenBank/DDBJ databases">
        <authorList>
            <consortium name="GenomeTrakr network: Whole genome sequencing for foodborne pathogen traceback"/>
        </authorList>
    </citation>
    <scope>NUCLEOTIDE SEQUENCE [LARGE SCALE GENOMIC DNA]</scope>
    <source>
        <strain evidence="8 9">CFSAN072502</strain>
    </source>
</reference>
<feature type="domain" description="SpaA-like prealbumin fold" evidence="7">
    <location>
        <begin position="1375"/>
        <end position="1461"/>
    </location>
</feature>
<dbReference type="SUPFAM" id="SSF49478">
    <property type="entry name" value="Cna protein B-type domain"/>
    <property type="match status" value="8"/>
</dbReference>
<feature type="domain" description="SpaA-like prealbumin fold" evidence="7">
    <location>
        <begin position="1189"/>
        <end position="1276"/>
    </location>
</feature>
<keyword evidence="4" id="KW-0677">Repeat</keyword>
<feature type="domain" description="SpaA-like prealbumin fold" evidence="7">
    <location>
        <begin position="1000"/>
        <end position="1091"/>
    </location>
</feature>
<evidence type="ECO:0000259" key="5">
    <source>
        <dbReference type="Pfam" id="PF05737"/>
    </source>
</evidence>
<evidence type="ECO:0000259" key="7">
    <source>
        <dbReference type="Pfam" id="PF17802"/>
    </source>
</evidence>
<evidence type="ECO:0000313" key="8">
    <source>
        <dbReference type="EMBL" id="EAG9353423.1"/>
    </source>
</evidence>
<dbReference type="InterPro" id="IPR041033">
    <property type="entry name" value="SpaA_PFL_dom_1"/>
</dbReference>
<feature type="domain" description="SpaA-like prealbumin fold" evidence="7">
    <location>
        <begin position="1096"/>
        <end position="1183"/>
    </location>
</feature>